<reference evidence="2" key="1">
    <citation type="submission" date="2020-02" db="EMBL/GenBank/DDBJ databases">
        <authorList>
            <person name="Meier V. D."/>
        </authorList>
    </citation>
    <scope>NUCLEOTIDE SEQUENCE</scope>
    <source>
        <strain evidence="2">AVDCRST_MAG61</strain>
    </source>
</reference>
<organism evidence="2">
    <name type="scientific">uncultured Friedmanniella sp</name>
    <dbReference type="NCBI Taxonomy" id="335381"/>
    <lineage>
        <taxon>Bacteria</taxon>
        <taxon>Bacillati</taxon>
        <taxon>Actinomycetota</taxon>
        <taxon>Actinomycetes</taxon>
        <taxon>Propionibacteriales</taxon>
        <taxon>Nocardioidaceae</taxon>
        <taxon>Friedmanniella</taxon>
        <taxon>environmental samples</taxon>
    </lineage>
</organism>
<accession>A0A6J4LUZ4</accession>
<keyword evidence="1" id="KW-0732">Signal</keyword>
<dbReference type="PROSITE" id="PS51257">
    <property type="entry name" value="PROKAR_LIPOPROTEIN"/>
    <property type="match status" value="1"/>
</dbReference>
<proteinExistence type="predicted"/>
<feature type="chain" id="PRO_5027123078" description="Lipoprotein" evidence="1">
    <location>
        <begin position="25"/>
        <end position="127"/>
    </location>
</feature>
<evidence type="ECO:0000256" key="1">
    <source>
        <dbReference type="SAM" id="SignalP"/>
    </source>
</evidence>
<dbReference type="AlphaFoldDB" id="A0A6J4LUZ4"/>
<feature type="signal peptide" evidence="1">
    <location>
        <begin position="1"/>
        <end position="24"/>
    </location>
</feature>
<sequence>MRIAVLVVLAAPLLLACTPAGQPAALEASRAFQRAVGSGDASAACQLLSDEARGNLESASAQPCSESLARLDLAPDPPQSVQVWGDNAQVRTSSGVLFLAKFSSGWKLTGVGCRPRPERPYDCTVEG</sequence>
<dbReference type="EMBL" id="CADCTT010000404">
    <property type="protein sequence ID" value="CAA9338888.1"/>
    <property type="molecule type" value="Genomic_DNA"/>
</dbReference>
<evidence type="ECO:0000313" key="2">
    <source>
        <dbReference type="EMBL" id="CAA9338888.1"/>
    </source>
</evidence>
<name>A0A6J4LUZ4_9ACTN</name>
<evidence type="ECO:0008006" key="3">
    <source>
        <dbReference type="Google" id="ProtNLM"/>
    </source>
</evidence>
<gene>
    <name evidence="2" type="ORF">AVDCRST_MAG61-3333</name>
</gene>
<protein>
    <recommendedName>
        <fullName evidence="3">Lipoprotein</fullName>
    </recommendedName>
</protein>